<evidence type="ECO:0000313" key="4">
    <source>
        <dbReference type="Proteomes" id="UP001152300"/>
    </source>
</evidence>
<accession>A0A9X0AVI0</accession>
<protein>
    <recommendedName>
        <fullName evidence="2">2EXR domain-containing protein</fullName>
    </recommendedName>
</protein>
<feature type="region of interest" description="Disordered" evidence="1">
    <location>
        <begin position="489"/>
        <end position="515"/>
    </location>
</feature>
<sequence length="515" mass="58961">MIDTNRTSRMADFNFPGIDLSDPFLPPPGSISIYSPFEHSTPKLAVKPPHDYGTFTYPLTPGDEQPRPISLPLRSRNFSLNSAPSLSFSRSSSTSSKTSFSSSTFDISSNRLSDTQWEPLTSFPYFTSLPLEIQRTIWRHTLPGPQIMEIYQYASSTPRSSSSIPITEQQDQEPLPILKVHTPFPIALHINHLSRRLALSHLTPLSFAQPYYLPSNPYAYINYLHDTIYLTSRTLYPDLGNHILYSRNLHKIRYLALEFRVWSELLGDNHFVNALLEMEGLLRIDIIFERDLSSLSSHSAFPNNDEVTSSIISKPHEGSIWNRGKSHQCQNTLEFLEPTGEEERKLEDIFERESEKIWLWGRVRGWEDVRGKLRYKWNEEEKNRKTKNATQNRISNLNSLKKNESEFFTHPYSEPRYSGYRSQDAQSEDWEISQRQAGLEEGLESLIHSVDDMILDYEDGARGGAWCVDGSFGQGLDVDADVDVYGESEYSRCSEGLDEDFDDDDDDDDGPGGWI</sequence>
<dbReference type="InterPro" id="IPR045518">
    <property type="entry name" value="2EXR"/>
</dbReference>
<gene>
    <name evidence="3" type="ORF">OCU04_000151</name>
</gene>
<dbReference type="PANTHER" id="PTHR35910">
    <property type="entry name" value="2EXR DOMAIN-CONTAINING PROTEIN"/>
    <property type="match status" value="1"/>
</dbReference>
<evidence type="ECO:0000313" key="3">
    <source>
        <dbReference type="EMBL" id="KAJ8069727.1"/>
    </source>
</evidence>
<evidence type="ECO:0000256" key="1">
    <source>
        <dbReference type="SAM" id="MobiDB-lite"/>
    </source>
</evidence>
<dbReference type="AlphaFoldDB" id="A0A9X0AVI0"/>
<dbReference type="EMBL" id="JAPEIS010000001">
    <property type="protein sequence ID" value="KAJ8069727.1"/>
    <property type="molecule type" value="Genomic_DNA"/>
</dbReference>
<reference evidence="3" key="1">
    <citation type="submission" date="2022-11" db="EMBL/GenBank/DDBJ databases">
        <title>Genome Resource of Sclerotinia nivalis Strain SnTB1, a Plant Pathogen Isolated from American Ginseng.</title>
        <authorList>
            <person name="Fan S."/>
        </authorList>
    </citation>
    <scope>NUCLEOTIDE SEQUENCE</scope>
    <source>
        <strain evidence="3">SnTB1</strain>
    </source>
</reference>
<keyword evidence="4" id="KW-1185">Reference proteome</keyword>
<feature type="compositionally biased region" description="Acidic residues" evidence="1">
    <location>
        <begin position="496"/>
        <end position="515"/>
    </location>
</feature>
<evidence type="ECO:0000259" key="2">
    <source>
        <dbReference type="Pfam" id="PF20150"/>
    </source>
</evidence>
<comment type="caution">
    <text evidence="3">The sequence shown here is derived from an EMBL/GenBank/DDBJ whole genome shotgun (WGS) entry which is preliminary data.</text>
</comment>
<dbReference type="Pfam" id="PF20150">
    <property type="entry name" value="2EXR"/>
    <property type="match status" value="1"/>
</dbReference>
<dbReference type="PANTHER" id="PTHR35910:SF1">
    <property type="entry name" value="2EXR DOMAIN-CONTAINING PROTEIN"/>
    <property type="match status" value="1"/>
</dbReference>
<dbReference type="Proteomes" id="UP001152300">
    <property type="component" value="Unassembled WGS sequence"/>
</dbReference>
<proteinExistence type="predicted"/>
<feature type="domain" description="2EXR" evidence="2">
    <location>
        <begin position="123"/>
        <end position="228"/>
    </location>
</feature>
<feature type="region of interest" description="Disordered" evidence="1">
    <location>
        <begin position="83"/>
        <end position="107"/>
    </location>
</feature>
<organism evidence="3 4">
    <name type="scientific">Sclerotinia nivalis</name>
    <dbReference type="NCBI Taxonomy" id="352851"/>
    <lineage>
        <taxon>Eukaryota</taxon>
        <taxon>Fungi</taxon>
        <taxon>Dikarya</taxon>
        <taxon>Ascomycota</taxon>
        <taxon>Pezizomycotina</taxon>
        <taxon>Leotiomycetes</taxon>
        <taxon>Helotiales</taxon>
        <taxon>Sclerotiniaceae</taxon>
        <taxon>Sclerotinia</taxon>
    </lineage>
</organism>
<dbReference type="OrthoDB" id="3435929at2759"/>
<name>A0A9X0AVI0_9HELO</name>